<keyword evidence="2" id="KW-0809">Transit peptide</keyword>
<dbReference type="Proteomes" id="UP000694941">
    <property type="component" value="Unplaced"/>
</dbReference>
<evidence type="ECO:0000256" key="1">
    <source>
        <dbReference type="ARBA" id="ARBA00007692"/>
    </source>
</evidence>
<comment type="similarity">
    <text evidence="1">Belongs to the mTERF family.</text>
</comment>
<evidence type="ECO:0000313" key="4">
    <source>
        <dbReference type="RefSeq" id="XP_022255187.1"/>
    </source>
</evidence>
<sequence>MFSFVKTIGIFIPRRISRTSETTITKLNQSFYIKRNETLKCLLFQCSTKLSSNNEILYKNGKHRYLSTFLCGRNYFKVTKLHVQYLTTDTSMSYSEVISYLAESLQCTHDEMKGIAKNYPRMLKHSSDKLLEILCLLHKVGYTKQQILDHPWLLSYSKFTLQRKLGILQEANIIDNIPLLLISEYKLRRVINQIKRYSGTTPNLTILDLNERIEYFEQYLQVNRAQVINLLQQHPYLLTMNLDRIKNIMEMMLKAGVTPLSIKKDLWIFLHNEEVMNSRIAQCQALDIPVKPWMLRCPENTFLNSIRRWREKREVFGDHYDARKYLAERLQCSTDYVKVLVEKNNQILSINPPKLKQILDFLLDSGFTPYQVCQFPRVLSHSFKTIKQRVTELQAARFQLGSLRVLCLTRKEYQRLLRKLRMCPLTKKGLSVKDS</sequence>
<gene>
    <name evidence="4" type="primary">LOC106470845</name>
</gene>
<keyword evidence="3" id="KW-1185">Reference proteome</keyword>
<dbReference type="GeneID" id="106470845"/>
<dbReference type="PANTHER" id="PTHR15437">
    <property type="entry name" value="TRANSCRIPTION TERMINATION FACTOR, MITOCHONDRIAL"/>
    <property type="match status" value="1"/>
</dbReference>
<reference evidence="4" key="1">
    <citation type="submission" date="2025-08" db="UniProtKB">
        <authorList>
            <consortium name="RefSeq"/>
        </authorList>
    </citation>
    <scope>IDENTIFICATION</scope>
    <source>
        <tissue evidence="4">Muscle</tissue>
    </source>
</reference>
<evidence type="ECO:0000313" key="3">
    <source>
        <dbReference type="Proteomes" id="UP000694941"/>
    </source>
</evidence>
<dbReference type="Pfam" id="PF02536">
    <property type="entry name" value="mTERF"/>
    <property type="match status" value="1"/>
</dbReference>
<dbReference type="InterPro" id="IPR003690">
    <property type="entry name" value="MTERF"/>
</dbReference>
<dbReference type="Gene3D" id="1.25.70.10">
    <property type="entry name" value="Transcription termination factor 3, mitochondrial"/>
    <property type="match status" value="1"/>
</dbReference>
<name>A0ABM1TH31_LIMPO</name>
<dbReference type="PANTHER" id="PTHR15437:SF6">
    <property type="entry name" value="TRANSCRIPTION TERMINATION FACTOR, MITOCHONDRIAL"/>
    <property type="match status" value="1"/>
</dbReference>
<evidence type="ECO:0000256" key="2">
    <source>
        <dbReference type="ARBA" id="ARBA00022946"/>
    </source>
</evidence>
<accession>A0ABM1TH31</accession>
<dbReference type="RefSeq" id="XP_022255187.1">
    <property type="nucleotide sequence ID" value="XM_022399479.1"/>
</dbReference>
<organism evidence="3 4">
    <name type="scientific">Limulus polyphemus</name>
    <name type="common">Atlantic horseshoe crab</name>
    <dbReference type="NCBI Taxonomy" id="6850"/>
    <lineage>
        <taxon>Eukaryota</taxon>
        <taxon>Metazoa</taxon>
        <taxon>Ecdysozoa</taxon>
        <taxon>Arthropoda</taxon>
        <taxon>Chelicerata</taxon>
        <taxon>Merostomata</taxon>
        <taxon>Xiphosura</taxon>
        <taxon>Limulidae</taxon>
        <taxon>Limulus</taxon>
    </lineage>
</organism>
<dbReference type="InterPro" id="IPR038538">
    <property type="entry name" value="MTERF_sf"/>
</dbReference>
<proteinExistence type="inferred from homology"/>
<protein>
    <submittedName>
        <fullName evidence="4">Transcription termination factor, mitochondrial-like</fullName>
    </submittedName>
</protein>
<dbReference type="SMART" id="SM00733">
    <property type="entry name" value="Mterf"/>
    <property type="match status" value="5"/>
</dbReference>